<keyword evidence="3" id="KW-0732">Signal</keyword>
<evidence type="ECO:0000313" key="5">
    <source>
        <dbReference type="Proteomes" id="UP000426246"/>
    </source>
</evidence>
<dbReference type="GO" id="GO:0055052">
    <property type="term" value="C:ATP-binding cassette (ABC) transporter complex, substrate-binding subunit-containing"/>
    <property type="evidence" value="ECO:0007669"/>
    <property type="project" value="TreeGrafter"/>
</dbReference>
<dbReference type="EMBL" id="CP034235">
    <property type="protein sequence ID" value="QGQ98043.1"/>
    <property type="molecule type" value="Genomic_DNA"/>
</dbReference>
<evidence type="ECO:0000256" key="2">
    <source>
        <dbReference type="ARBA" id="ARBA00022448"/>
    </source>
</evidence>
<reference evidence="5" key="1">
    <citation type="submission" date="2018-11" db="EMBL/GenBank/DDBJ databases">
        <title>Complete genome sequence of Paenibacillus sp. ML311-T8.</title>
        <authorList>
            <person name="Nam Y.-D."/>
            <person name="Kang J."/>
            <person name="Chung W.-H."/>
            <person name="Park Y.S."/>
        </authorList>
    </citation>
    <scope>NUCLEOTIDE SEQUENCE [LARGE SCALE GENOMIC DNA]</scope>
    <source>
        <strain evidence="5">ML311-T8</strain>
    </source>
</reference>
<name>A0A6B8RRD2_9BACL</name>
<evidence type="ECO:0000256" key="3">
    <source>
        <dbReference type="ARBA" id="ARBA00022729"/>
    </source>
</evidence>
<accession>A0A6B8RRD2</accession>
<dbReference type="InterPro" id="IPR006059">
    <property type="entry name" value="SBP"/>
</dbReference>
<keyword evidence="5" id="KW-1185">Reference proteome</keyword>
<dbReference type="PANTHER" id="PTHR30061">
    <property type="entry name" value="MALTOSE-BINDING PERIPLASMIC PROTEIN"/>
    <property type="match status" value="1"/>
</dbReference>
<dbReference type="RefSeq" id="WP_155703136.1">
    <property type="nucleotide sequence ID" value="NZ_CP034235.1"/>
</dbReference>
<dbReference type="GO" id="GO:1901982">
    <property type="term" value="F:maltose binding"/>
    <property type="evidence" value="ECO:0007669"/>
    <property type="project" value="TreeGrafter"/>
</dbReference>
<gene>
    <name evidence="4" type="ORF">EHS13_25685</name>
</gene>
<comment type="similarity">
    <text evidence="1">Belongs to the bacterial solute-binding protein 1 family.</text>
</comment>
<sequence length="439" mass="48339">MNRTLSVLLILTLLFLPLVSGCSKSDFKANKSKVELENTTSPESQTIVKLRVSGFKSGSEIGAIPQINEQFMKENPTIKVTYEGMPGAQYSEFIKSKFATNDASDVIMLNPGISSVGSYSKAGFIRDLSDQPWIKDFTPSVIEAISINGKIYGTPNEMVVLGVYYNKEIFTKLALKTPTNWDEFLAVCEAIKSEGLTPISIGNNDGWMTLAALYSMGSSLIKDPDFDKKINARSTKFNGTWNEMVNQWFSLNDKGYLTPKSTSISLDQAQKDFVGGKAGMYIDGSWSLAGLLKINPNMKLGMFAMPANKAGEETVVSASIGTTWTINARTKNLAAAQLYLAYWAKKATLMEWAKSQASFITLKDVTSDIAPELSEISHSLATGKSHSYLSTYWEQSEAAQNEMMASAQGVYLKAVTIDQMLTNMDNAWDRAVKQEEQQK</sequence>
<proteinExistence type="inferred from homology"/>
<dbReference type="Proteomes" id="UP000426246">
    <property type="component" value="Chromosome"/>
</dbReference>
<dbReference type="KEGG" id="ppsc:EHS13_25685"/>
<organism evidence="4 5">
    <name type="scientific">Paenibacillus psychroresistens</name>
    <dbReference type="NCBI Taxonomy" id="1778678"/>
    <lineage>
        <taxon>Bacteria</taxon>
        <taxon>Bacillati</taxon>
        <taxon>Bacillota</taxon>
        <taxon>Bacilli</taxon>
        <taxon>Bacillales</taxon>
        <taxon>Paenibacillaceae</taxon>
        <taxon>Paenibacillus</taxon>
    </lineage>
</organism>
<dbReference type="PANTHER" id="PTHR30061:SF50">
    <property type="entry name" value="MALTOSE_MALTODEXTRIN-BINDING PERIPLASMIC PROTEIN"/>
    <property type="match status" value="1"/>
</dbReference>
<protein>
    <submittedName>
        <fullName evidence="4">Extracellular solute-binding protein</fullName>
    </submittedName>
</protein>
<dbReference type="AlphaFoldDB" id="A0A6B8RRD2"/>
<dbReference type="GO" id="GO:0042956">
    <property type="term" value="P:maltodextrin transmembrane transport"/>
    <property type="evidence" value="ECO:0007669"/>
    <property type="project" value="TreeGrafter"/>
</dbReference>
<dbReference type="SUPFAM" id="SSF53850">
    <property type="entry name" value="Periplasmic binding protein-like II"/>
    <property type="match status" value="1"/>
</dbReference>
<dbReference type="OrthoDB" id="9798191at2"/>
<keyword evidence="2" id="KW-0813">Transport</keyword>
<evidence type="ECO:0000256" key="1">
    <source>
        <dbReference type="ARBA" id="ARBA00008520"/>
    </source>
</evidence>
<dbReference type="GO" id="GO:0015768">
    <property type="term" value="P:maltose transport"/>
    <property type="evidence" value="ECO:0007669"/>
    <property type="project" value="TreeGrafter"/>
</dbReference>
<evidence type="ECO:0000313" key="4">
    <source>
        <dbReference type="EMBL" id="QGQ98043.1"/>
    </source>
</evidence>
<dbReference type="Gene3D" id="3.40.190.10">
    <property type="entry name" value="Periplasmic binding protein-like II"/>
    <property type="match status" value="2"/>
</dbReference>
<dbReference type="Pfam" id="PF01547">
    <property type="entry name" value="SBP_bac_1"/>
    <property type="match status" value="1"/>
</dbReference>
<dbReference type="PROSITE" id="PS51257">
    <property type="entry name" value="PROKAR_LIPOPROTEIN"/>
    <property type="match status" value="1"/>
</dbReference>